<evidence type="ECO:0000256" key="2">
    <source>
        <dbReference type="ARBA" id="ARBA00023172"/>
    </source>
</evidence>
<reference evidence="5" key="1">
    <citation type="submission" date="2018-06" db="EMBL/GenBank/DDBJ databases">
        <authorList>
            <person name="Zhirakovskaya E."/>
        </authorList>
    </citation>
    <scope>NUCLEOTIDE SEQUENCE</scope>
</reference>
<feature type="transmembrane region" description="Helical" evidence="4">
    <location>
        <begin position="6"/>
        <end position="26"/>
    </location>
</feature>
<accession>A0A3B0RF42</accession>
<dbReference type="InterPro" id="IPR003798">
    <property type="entry name" value="DNA_recombination_RmuC"/>
</dbReference>
<evidence type="ECO:0000313" key="5">
    <source>
        <dbReference type="EMBL" id="VAV92004.1"/>
    </source>
</evidence>
<keyword evidence="1 3" id="KW-0175">Coiled coil</keyword>
<keyword evidence="4" id="KW-0812">Transmembrane</keyword>
<evidence type="ECO:0000256" key="4">
    <source>
        <dbReference type="SAM" id="Phobius"/>
    </source>
</evidence>
<organism evidence="5">
    <name type="scientific">hydrothermal vent metagenome</name>
    <dbReference type="NCBI Taxonomy" id="652676"/>
    <lineage>
        <taxon>unclassified sequences</taxon>
        <taxon>metagenomes</taxon>
        <taxon>ecological metagenomes</taxon>
    </lineage>
</organism>
<proteinExistence type="predicted"/>
<protein>
    <submittedName>
        <fullName evidence="5">DNA recombination protein RmuC</fullName>
    </submittedName>
</protein>
<sequence length="469" mass="52286">MIEIDTNTLIITAGVVCAVVLLIVLLRRQKSIESALRSENIKLISAADRQKEELKHTATKADRAEALAEERKREAARLMGDLSKLRLRLDEKIDEELQLTSIISQLETEMRSEKAAAADKIQLLTRLRADMEAKFRELAQEALKVQGDAFAKSNLEKLEATLTPLKEHVGHFEAELKQVHQDTIKDRAQLKAEIRQLSQRSEEISQEAVMLTRALKGDKQKQGAWGEMILENVLERSGLREGEEFETQAHRVGNEGERYRPDVIVRIPGGKTLVIDSKVSLVAYADAVNAETGEEAAAARKRHVISLRSHIKSLAAKGYHNAEEASVDYVIMFVPVEGALSEALREDGNLTEHAMENNIMIATPTTLMMALKTIANVWAVERRNKNAEQIAARAGSLYDKVAGFVDNMENIGSRLGQANEAYDKAFDQLSRGRGNVLFQVEKLRKLGAKTSKSIGAEFDEDEEIPQIEE</sequence>
<dbReference type="PANTHER" id="PTHR30563">
    <property type="entry name" value="DNA RECOMBINATION PROTEIN RMUC"/>
    <property type="match status" value="1"/>
</dbReference>
<dbReference type="GO" id="GO:0006310">
    <property type="term" value="P:DNA recombination"/>
    <property type="evidence" value="ECO:0007669"/>
    <property type="project" value="UniProtKB-KW"/>
</dbReference>
<keyword evidence="2" id="KW-0233">DNA recombination</keyword>
<keyword evidence="4" id="KW-1133">Transmembrane helix</keyword>
<gene>
    <name evidence="5" type="ORF">MNBD_ALPHA07-1964</name>
</gene>
<keyword evidence="4" id="KW-0472">Membrane</keyword>
<feature type="coiled-coil region" evidence="3">
    <location>
        <begin position="47"/>
        <end position="81"/>
    </location>
</feature>
<dbReference type="EMBL" id="UOEG01000084">
    <property type="protein sequence ID" value="VAV92004.1"/>
    <property type="molecule type" value="Genomic_DNA"/>
</dbReference>
<feature type="coiled-coil region" evidence="3">
    <location>
        <begin position="180"/>
        <end position="214"/>
    </location>
</feature>
<dbReference type="Pfam" id="PF02646">
    <property type="entry name" value="RmuC"/>
    <property type="match status" value="1"/>
</dbReference>
<dbReference type="AlphaFoldDB" id="A0A3B0RF42"/>
<evidence type="ECO:0000256" key="3">
    <source>
        <dbReference type="SAM" id="Coils"/>
    </source>
</evidence>
<dbReference type="PANTHER" id="PTHR30563:SF0">
    <property type="entry name" value="DNA RECOMBINATION PROTEIN RMUC"/>
    <property type="match status" value="1"/>
</dbReference>
<evidence type="ECO:0000256" key="1">
    <source>
        <dbReference type="ARBA" id="ARBA00023054"/>
    </source>
</evidence>
<name>A0A3B0RF42_9ZZZZ</name>